<reference evidence="2" key="1">
    <citation type="journal article" date="2015" name="Nature">
        <title>Complex archaea that bridge the gap between prokaryotes and eukaryotes.</title>
        <authorList>
            <person name="Spang A."/>
            <person name="Saw J.H."/>
            <person name="Jorgensen S.L."/>
            <person name="Zaremba-Niedzwiedzka K."/>
            <person name="Martijn J."/>
            <person name="Lind A.E."/>
            <person name="van Eijk R."/>
            <person name="Schleper C."/>
            <person name="Guy L."/>
            <person name="Ettema T.J."/>
        </authorList>
    </citation>
    <scope>NUCLEOTIDE SEQUENCE</scope>
</reference>
<dbReference type="Pfam" id="PF08937">
    <property type="entry name" value="ThsB_TIR"/>
    <property type="match status" value="1"/>
</dbReference>
<organism evidence="2">
    <name type="scientific">marine sediment metagenome</name>
    <dbReference type="NCBI Taxonomy" id="412755"/>
    <lineage>
        <taxon>unclassified sequences</taxon>
        <taxon>metagenomes</taxon>
        <taxon>ecological metagenomes</taxon>
    </lineage>
</organism>
<dbReference type="InterPro" id="IPR036490">
    <property type="entry name" value="ThsB_TIR-like_sf"/>
</dbReference>
<gene>
    <name evidence="2" type="ORF">LCGC14_0898890</name>
</gene>
<dbReference type="EMBL" id="LAZR01002914">
    <property type="protein sequence ID" value="KKN24039.1"/>
    <property type="molecule type" value="Genomic_DNA"/>
</dbReference>
<evidence type="ECO:0000313" key="2">
    <source>
        <dbReference type="EMBL" id="KKN24039.1"/>
    </source>
</evidence>
<protein>
    <recommendedName>
        <fullName evidence="1">Thoeris protein ThsB TIR-like domain-containing protein</fullName>
    </recommendedName>
</protein>
<proteinExistence type="predicted"/>
<sequence>MPNVAFFSFKEEDRGIILTIKGRAVNPHYTSLNFRVKDLLKRWQTENESVIKQAITKSIIGTSRTIVFVGEDTWKSYWIPHEVQMTLERGKPVYAIRLKGVQGKIPSCLSQNGITVHPWSEANLQALATM</sequence>
<name>A0A0F9P1U5_9ZZZZ</name>
<dbReference type="InterPro" id="IPR015032">
    <property type="entry name" value="ThsB__TIR-like_domain"/>
</dbReference>
<comment type="caution">
    <text evidence="2">The sequence shown here is derived from an EMBL/GenBank/DDBJ whole genome shotgun (WGS) entry which is preliminary data.</text>
</comment>
<dbReference type="SUPFAM" id="SSF52206">
    <property type="entry name" value="Hypothetical protein MTH538"/>
    <property type="match status" value="1"/>
</dbReference>
<feature type="domain" description="Thoeris protein ThsB TIR-like" evidence="1">
    <location>
        <begin position="6"/>
        <end position="101"/>
    </location>
</feature>
<dbReference type="AlphaFoldDB" id="A0A0F9P1U5"/>
<dbReference type="Gene3D" id="3.40.50.9200">
    <property type="entry name" value="Hypothetical protein MTH538"/>
    <property type="match status" value="1"/>
</dbReference>
<evidence type="ECO:0000259" key="1">
    <source>
        <dbReference type="Pfam" id="PF08937"/>
    </source>
</evidence>
<accession>A0A0F9P1U5</accession>